<dbReference type="PANTHER" id="PTHR16821">
    <property type="entry name" value="FRATAXIN"/>
    <property type="match status" value="1"/>
</dbReference>
<keyword evidence="6" id="KW-0410">Iron transport</keyword>
<keyword evidence="10" id="KW-0406">Ion transport</keyword>
<sequence length="159" mass="18377">MFISSVLDKANIYLLCKVDVRDMITQLCRPVLRIVPIRTLCSTVPQLEYEKAAEESLEKLTDYFDNLPDRVQVSQDYDVTHAMGVLTVVVSKEVGTYVINKQSPNKQLWLSSPMSGPKRYDLIDHRWIYSHDKESLDTLLTREFREIFGTEDIDFKSAV</sequence>
<evidence type="ECO:0000313" key="13">
    <source>
        <dbReference type="EMBL" id="CAJ0607084.1"/>
    </source>
</evidence>
<evidence type="ECO:0000256" key="1">
    <source>
        <dbReference type="ARBA" id="ARBA00004173"/>
    </source>
</evidence>
<dbReference type="EC" id="1.16.3.1" evidence="3"/>
<dbReference type="GO" id="GO:0005739">
    <property type="term" value="C:mitochondrion"/>
    <property type="evidence" value="ECO:0007669"/>
    <property type="project" value="UniProtKB-SubCell"/>
</dbReference>
<dbReference type="InterPro" id="IPR020895">
    <property type="entry name" value="Frataxin_CS"/>
</dbReference>
<organism evidence="13 14">
    <name type="scientific">Cylicocyclus nassatus</name>
    <name type="common">Nematode worm</name>
    <dbReference type="NCBI Taxonomy" id="53992"/>
    <lineage>
        <taxon>Eukaryota</taxon>
        <taxon>Metazoa</taxon>
        <taxon>Ecdysozoa</taxon>
        <taxon>Nematoda</taxon>
        <taxon>Chromadorea</taxon>
        <taxon>Rhabditida</taxon>
        <taxon>Rhabditina</taxon>
        <taxon>Rhabditomorpha</taxon>
        <taxon>Strongyloidea</taxon>
        <taxon>Strongylidae</taxon>
        <taxon>Cylicocyclus</taxon>
    </lineage>
</organism>
<dbReference type="GO" id="GO:0008198">
    <property type="term" value="F:ferrous iron binding"/>
    <property type="evidence" value="ECO:0007669"/>
    <property type="project" value="TreeGrafter"/>
</dbReference>
<dbReference type="InterPro" id="IPR036524">
    <property type="entry name" value="Frataxin/CyaY_sf"/>
</dbReference>
<dbReference type="PRINTS" id="PR00904">
    <property type="entry name" value="FRATAXIN"/>
</dbReference>
<evidence type="ECO:0000256" key="11">
    <source>
        <dbReference type="ARBA" id="ARBA00023128"/>
    </source>
</evidence>
<dbReference type="GO" id="GO:0016226">
    <property type="term" value="P:iron-sulfur cluster assembly"/>
    <property type="evidence" value="ECO:0007669"/>
    <property type="project" value="InterPro"/>
</dbReference>
<dbReference type="InterPro" id="IPR002908">
    <property type="entry name" value="Frataxin/CyaY"/>
</dbReference>
<keyword evidence="9" id="KW-0408">Iron</keyword>
<gene>
    <name evidence="13" type="ORF">CYNAS_LOCUS19067</name>
</gene>
<evidence type="ECO:0000256" key="3">
    <source>
        <dbReference type="ARBA" id="ARBA00013107"/>
    </source>
</evidence>
<accession>A0AA36MBR4</accession>
<dbReference type="GO" id="GO:0006826">
    <property type="term" value="P:iron ion transport"/>
    <property type="evidence" value="ECO:0007669"/>
    <property type="project" value="UniProtKB-KW"/>
</dbReference>
<dbReference type="PANTHER" id="PTHR16821:SF2">
    <property type="entry name" value="FRATAXIN, MITOCHONDRIAL"/>
    <property type="match status" value="1"/>
</dbReference>
<dbReference type="NCBIfam" id="TIGR03421">
    <property type="entry name" value="FeS_CyaY"/>
    <property type="match status" value="1"/>
</dbReference>
<dbReference type="GO" id="GO:0051537">
    <property type="term" value="F:2 iron, 2 sulfur cluster binding"/>
    <property type="evidence" value="ECO:0007669"/>
    <property type="project" value="TreeGrafter"/>
</dbReference>
<reference evidence="13" key="1">
    <citation type="submission" date="2023-07" db="EMBL/GenBank/DDBJ databases">
        <authorList>
            <consortium name="CYATHOMIX"/>
        </authorList>
    </citation>
    <scope>NUCLEOTIDE SEQUENCE</scope>
    <source>
        <strain evidence="13">N/A</strain>
    </source>
</reference>
<evidence type="ECO:0000256" key="10">
    <source>
        <dbReference type="ARBA" id="ARBA00023065"/>
    </source>
</evidence>
<dbReference type="Pfam" id="PF01491">
    <property type="entry name" value="Frataxin_Cyay"/>
    <property type="match status" value="1"/>
</dbReference>
<dbReference type="CDD" id="cd00503">
    <property type="entry name" value="Frataxin"/>
    <property type="match status" value="1"/>
</dbReference>
<dbReference type="Proteomes" id="UP001176961">
    <property type="component" value="Unassembled WGS sequence"/>
</dbReference>
<comment type="similarity">
    <text evidence="2">Belongs to the frataxin family.</text>
</comment>
<dbReference type="Gene3D" id="3.30.920.10">
    <property type="entry name" value="Frataxin/CyaY"/>
    <property type="match status" value="1"/>
</dbReference>
<evidence type="ECO:0000256" key="4">
    <source>
        <dbReference type="ARBA" id="ARBA00022434"/>
    </source>
</evidence>
<dbReference type="GO" id="GO:0034986">
    <property type="term" value="F:iron chaperone activity"/>
    <property type="evidence" value="ECO:0007669"/>
    <property type="project" value="TreeGrafter"/>
</dbReference>
<dbReference type="EMBL" id="CATQJL010000316">
    <property type="protein sequence ID" value="CAJ0607084.1"/>
    <property type="molecule type" value="Genomic_DNA"/>
</dbReference>
<evidence type="ECO:0000256" key="6">
    <source>
        <dbReference type="ARBA" id="ARBA00022496"/>
    </source>
</evidence>
<evidence type="ECO:0000256" key="12">
    <source>
        <dbReference type="ARBA" id="ARBA00047990"/>
    </source>
</evidence>
<comment type="catalytic activity">
    <reaction evidence="12">
        <text>4 Fe(2+) + O2 + 4 H(+) = 4 Fe(3+) + 2 H2O</text>
        <dbReference type="Rhea" id="RHEA:11148"/>
        <dbReference type="ChEBI" id="CHEBI:15377"/>
        <dbReference type="ChEBI" id="CHEBI:15378"/>
        <dbReference type="ChEBI" id="CHEBI:15379"/>
        <dbReference type="ChEBI" id="CHEBI:29033"/>
        <dbReference type="ChEBI" id="CHEBI:29034"/>
        <dbReference type="EC" id="1.16.3.1"/>
    </reaction>
</comment>
<proteinExistence type="inferred from homology"/>
<name>A0AA36MBR4_CYLNA</name>
<evidence type="ECO:0000313" key="14">
    <source>
        <dbReference type="Proteomes" id="UP001176961"/>
    </source>
</evidence>
<dbReference type="SMART" id="SM01219">
    <property type="entry name" value="Frataxin_Cyay"/>
    <property type="match status" value="1"/>
</dbReference>
<evidence type="ECO:0000256" key="7">
    <source>
        <dbReference type="ARBA" id="ARBA00022946"/>
    </source>
</evidence>
<keyword evidence="8" id="KW-0560">Oxidoreductase</keyword>
<comment type="caution">
    <text evidence="13">The sequence shown here is derived from an EMBL/GenBank/DDBJ whole genome shotgun (WGS) entry which is preliminary data.</text>
</comment>
<evidence type="ECO:0000256" key="2">
    <source>
        <dbReference type="ARBA" id="ARBA00008183"/>
    </source>
</evidence>
<dbReference type="PROSITE" id="PS01344">
    <property type="entry name" value="FRATAXIN_1"/>
    <property type="match status" value="1"/>
</dbReference>
<protein>
    <recommendedName>
        <fullName evidence="3">ferroxidase</fullName>
        <ecNumber evidence="3">1.16.3.1</ecNumber>
    </recommendedName>
</protein>
<evidence type="ECO:0000256" key="9">
    <source>
        <dbReference type="ARBA" id="ARBA00023004"/>
    </source>
</evidence>
<dbReference type="AlphaFoldDB" id="A0AA36MBR4"/>
<keyword evidence="5" id="KW-0813">Transport</keyword>
<dbReference type="GO" id="GO:0008199">
    <property type="term" value="F:ferric iron binding"/>
    <property type="evidence" value="ECO:0007669"/>
    <property type="project" value="InterPro"/>
</dbReference>
<dbReference type="SUPFAM" id="SSF55387">
    <property type="entry name" value="Frataxin/Nqo15-like"/>
    <property type="match status" value="1"/>
</dbReference>
<dbReference type="GO" id="GO:0004322">
    <property type="term" value="F:ferroxidase activity"/>
    <property type="evidence" value="ECO:0007669"/>
    <property type="project" value="UniProtKB-EC"/>
</dbReference>
<comment type="subcellular location">
    <subcellularLocation>
        <location evidence="1">Mitochondrion</location>
    </subcellularLocation>
</comment>
<keyword evidence="7" id="KW-0809">Transit peptide</keyword>
<evidence type="ECO:0000256" key="5">
    <source>
        <dbReference type="ARBA" id="ARBA00022448"/>
    </source>
</evidence>
<keyword evidence="4" id="KW-0409">Iron storage</keyword>
<dbReference type="NCBIfam" id="TIGR03422">
    <property type="entry name" value="mito_frataxin"/>
    <property type="match status" value="1"/>
</dbReference>
<dbReference type="InterPro" id="IPR017789">
    <property type="entry name" value="Frataxin"/>
</dbReference>
<evidence type="ECO:0000256" key="8">
    <source>
        <dbReference type="ARBA" id="ARBA00023002"/>
    </source>
</evidence>
<keyword evidence="14" id="KW-1185">Reference proteome</keyword>
<dbReference type="GO" id="GO:0006879">
    <property type="term" value="P:intracellular iron ion homeostasis"/>
    <property type="evidence" value="ECO:0007669"/>
    <property type="project" value="UniProtKB-KW"/>
</dbReference>
<keyword evidence="11" id="KW-0496">Mitochondrion</keyword>
<dbReference type="PROSITE" id="PS50810">
    <property type="entry name" value="FRATAXIN_2"/>
    <property type="match status" value="1"/>
</dbReference>